<feature type="signal peptide" evidence="1">
    <location>
        <begin position="1"/>
        <end position="22"/>
    </location>
</feature>
<dbReference type="RefSeq" id="WP_215885213.1">
    <property type="nucleotide sequence ID" value="NZ_JAAOMP010000172.1"/>
</dbReference>
<feature type="chain" id="PRO_5045482169" evidence="1">
    <location>
        <begin position="23"/>
        <end position="229"/>
    </location>
</feature>
<dbReference type="Proteomes" id="UP000755654">
    <property type="component" value="Unassembled WGS sequence"/>
</dbReference>
<name>A0ABS6A4X4_9PROT</name>
<keyword evidence="3" id="KW-1185">Reference proteome</keyword>
<reference evidence="2 3" key="1">
    <citation type="journal article" date="2021" name="ISME J.">
        <title>Genomic evolution of the class Acidithiobacillia: deep-branching Proteobacteria living in extreme acidic conditions.</title>
        <authorList>
            <person name="Moya-Beltran A."/>
            <person name="Beard S."/>
            <person name="Rojas-Villalobos C."/>
            <person name="Issotta F."/>
            <person name="Gallardo Y."/>
            <person name="Ulloa R."/>
            <person name="Giaveno A."/>
            <person name="Degli Esposti M."/>
            <person name="Johnson D.B."/>
            <person name="Quatrini R."/>
        </authorList>
    </citation>
    <scope>NUCLEOTIDE SEQUENCE [LARGE SCALE GENOMIC DNA]</scope>
    <source>
        <strain evidence="2 3">RW2</strain>
    </source>
</reference>
<proteinExistence type="predicted"/>
<keyword evidence="1" id="KW-0732">Signal</keyword>
<sequence>MMRKARLCGLILGFGVMPVAHAALPHLRCPDPGIPAGSTLTWVAPRVAVDGLPMAILQLNSRLSPHTVLVWYQKHWRGMGPHPDDITYPSGRWTVVARRRDGCFETIQIQASGAGTLGEVGISRPALSASAPMNTGIPLPTGSQTLLTMNNMDHGQRAQNLLAVAPGNPGAVRAYYAHLLPTEGWSYQWARRVTGGDALMYQHGARTVEISITHNNGIRSNVLITIVHH</sequence>
<accession>A0ABS6A4X4</accession>
<dbReference type="EMBL" id="JAAOMP010000172">
    <property type="protein sequence ID" value="MBU2761733.1"/>
    <property type="molecule type" value="Genomic_DNA"/>
</dbReference>
<comment type="caution">
    <text evidence="2">The sequence shown here is derived from an EMBL/GenBank/DDBJ whole genome shotgun (WGS) entry which is preliminary data.</text>
</comment>
<evidence type="ECO:0000313" key="2">
    <source>
        <dbReference type="EMBL" id="MBU2761733.1"/>
    </source>
</evidence>
<gene>
    <name evidence="2" type="ORF">HAP95_16500</name>
</gene>
<evidence type="ECO:0000256" key="1">
    <source>
        <dbReference type="SAM" id="SignalP"/>
    </source>
</evidence>
<evidence type="ECO:0000313" key="3">
    <source>
        <dbReference type="Proteomes" id="UP000755654"/>
    </source>
</evidence>
<organism evidence="2 3">
    <name type="scientific">Acidithiobacillus sulfurivorans</name>
    <dbReference type="NCBI Taxonomy" id="1958756"/>
    <lineage>
        <taxon>Bacteria</taxon>
        <taxon>Pseudomonadati</taxon>
        <taxon>Pseudomonadota</taxon>
        <taxon>Acidithiobacillia</taxon>
        <taxon>Acidithiobacillales</taxon>
        <taxon>Acidithiobacillaceae</taxon>
        <taxon>Acidithiobacillus</taxon>
    </lineage>
</organism>
<protein>
    <submittedName>
        <fullName evidence="2">Uncharacterized protein</fullName>
    </submittedName>
</protein>